<evidence type="ECO:0000313" key="1">
    <source>
        <dbReference type="EMBL" id="MBB4000022.1"/>
    </source>
</evidence>
<protein>
    <recommendedName>
        <fullName evidence="3">Glycosyl transferase family 2</fullName>
    </recommendedName>
</protein>
<dbReference type="SUPFAM" id="SSF53448">
    <property type="entry name" value="Nucleotide-diphospho-sugar transferases"/>
    <property type="match status" value="1"/>
</dbReference>
<organism evidence="1 2">
    <name type="scientific">Aureimonas pseudogalii</name>
    <dbReference type="NCBI Taxonomy" id="1744844"/>
    <lineage>
        <taxon>Bacteria</taxon>
        <taxon>Pseudomonadati</taxon>
        <taxon>Pseudomonadota</taxon>
        <taxon>Alphaproteobacteria</taxon>
        <taxon>Hyphomicrobiales</taxon>
        <taxon>Aurantimonadaceae</taxon>
        <taxon>Aureimonas</taxon>
    </lineage>
</organism>
<proteinExistence type="predicted"/>
<evidence type="ECO:0000313" key="2">
    <source>
        <dbReference type="Proteomes" id="UP000542776"/>
    </source>
</evidence>
<evidence type="ECO:0008006" key="3">
    <source>
        <dbReference type="Google" id="ProtNLM"/>
    </source>
</evidence>
<sequence length="349" mass="39038">MGRTFRYPVADPADWAAMRRLPLWRRWALALRERRYRRRAKPAEGVDLTPVTPERPLGAGDLALVCTVRNSRAYLGAFLDHYRRLGVTRFVFVDDRSDDGTAEFLRGQGDVDLFVSNVTYGAAVFGRVWRDALFTRYGRGRWYLNVDADEFLLFPGSETRGLCDFIGDLERAGLKRCLAPMLDLYPDGPLRDAVFDPARHRHPLEVSPLVDGDGYEIAPEKFCMAVRGGPRTRLFGNAIRLTKFPVIFVDDATQENGASIHGPLPLVRNFAAVNAVLLHYKFSAASVEEFARLVAEGEHFGGGVFYREIAASGAFTDALSLRYPGSLRVGDSADLVRRGFMEDLRTRAG</sequence>
<name>A0A7W6H7P4_9HYPH</name>
<dbReference type="Proteomes" id="UP000542776">
    <property type="component" value="Unassembled WGS sequence"/>
</dbReference>
<dbReference type="Pfam" id="PF13704">
    <property type="entry name" value="Glyco_tranf_2_4"/>
    <property type="match status" value="1"/>
</dbReference>
<dbReference type="Gene3D" id="3.90.550.10">
    <property type="entry name" value="Spore Coat Polysaccharide Biosynthesis Protein SpsA, Chain A"/>
    <property type="match status" value="1"/>
</dbReference>
<dbReference type="InterPro" id="IPR029044">
    <property type="entry name" value="Nucleotide-diphossugar_trans"/>
</dbReference>
<reference evidence="1 2" key="1">
    <citation type="submission" date="2020-08" db="EMBL/GenBank/DDBJ databases">
        <title>Genomic Encyclopedia of Type Strains, Phase IV (KMG-IV): sequencing the most valuable type-strain genomes for metagenomic binning, comparative biology and taxonomic classification.</title>
        <authorList>
            <person name="Goeker M."/>
        </authorList>
    </citation>
    <scope>NUCLEOTIDE SEQUENCE [LARGE SCALE GENOMIC DNA]</scope>
    <source>
        <strain evidence="1 2">DSM 102238</strain>
    </source>
</reference>
<comment type="caution">
    <text evidence="1">The sequence shown here is derived from an EMBL/GenBank/DDBJ whole genome shotgun (WGS) entry which is preliminary data.</text>
</comment>
<keyword evidence="2" id="KW-1185">Reference proteome</keyword>
<dbReference type="EMBL" id="JACIEK010000014">
    <property type="protein sequence ID" value="MBB4000022.1"/>
    <property type="molecule type" value="Genomic_DNA"/>
</dbReference>
<dbReference type="RefSeq" id="WP_312857491.1">
    <property type="nucleotide sequence ID" value="NZ_JACIEK010000014.1"/>
</dbReference>
<gene>
    <name evidence="1" type="ORF">GGR04_003896</name>
</gene>
<accession>A0A7W6H7P4</accession>
<dbReference type="AlphaFoldDB" id="A0A7W6H7P4"/>